<reference evidence="1 2" key="1">
    <citation type="submission" date="2020-01" db="EMBL/GenBank/DDBJ databases">
        <title>Genomes of bacteria type strains.</title>
        <authorList>
            <person name="Chen J."/>
            <person name="Zhu S."/>
            <person name="Yang J."/>
        </authorList>
    </citation>
    <scope>NUCLEOTIDE SEQUENCE [LARGE SCALE GENOMIC DNA]</scope>
    <source>
        <strain evidence="1 2">DSM 16655</strain>
    </source>
</reference>
<name>A0ABT1CUT0_9HYPH</name>
<dbReference type="Proteomes" id="UP001320715">
    <property type="component" value="Unassembled WGS sequence"/>
</dbReference>
<protein>
    <submittedName>
        <fullName evidence="1">Carotenoid 1,2-hydratase</fullName>
    </submittedName>
</protein>
<keyword evidence="2" id="KW-1185">Reference proteome</keyword>
<sequence length="285" mass="31953">MIAFVGSVFSPYYHWAGRRDPDDHVCINVALYRPDGNRWSMTERGRRQTERNATSFQVGPSAIRREGADIIIDFDEVSVPRPPAQFLPRRIKGSIRFSPDAVTSQVFNIDQNGSHKWWPVSPTGRITLDMDGGTEQWSGHGYMDSNWGTEPLEEGFRIWDWARGLLPGGDAVILYDSIRKDGGRGLIALRIGRDGTISPFEMPDKTQLSKGFWGVPRSGHHDPGAQAKARIVRTLEDGPFYTRSVMATRLLGADIELMHESLSGDRFASPIVKAMLPFRMPRRAG</sequence>
<evidence type="ECO:0000313" key="2">
    <source>
        <dbReference type="Proteomes" id="UP001320715"/>
    </source>
</evidence>
<evidence type="ECO:0000313" key="1">
    <source>
        <dbReference type="EMBL" id="MCO6409688.1"/>
    </source>
</evidence>
<dbReference type="SUPFAM" id="SSF159245">
    <property type="entry name" value="AttH-like"/>
    <property type="match status" value="1"/>
</dbReference>
<dbReference type="RefSeq" id="WP_252916496.1">
    <property type="nucleotide sequence ID" value="NZ_JAAAML010000003.1"/>
</dbReference>
<organism evidence="1 2">
    <name type="scientific">Hoeflea alexandrii</name>
    <dbReference type="NCBI Taxonomy" id="288436"/>
    <lineage>
        <taxon>Bacteria</taxon>
        <taxon>Pseudomonadati</taxon>
        <taxon>Pseudomonadota</taxon>
        <taxon>Alphaproteobacteria</taxon>
        <taxon>Hyphomicrobiales</taxon>
        <taxon>Rhizobiaceae</taxon>
        <taxon>Hoeflea</taxon>
    </lineage>
</organism>
<proteinExistence type="predicted"/>
<dbReference type="CDD" id="cd21471">
    <property type="entry name" value="CrtC-like"/>
    <property type="match status" value="1"/>
</dbReference>
<dbReference type="EMBL" id="JAAAML010000003">
    <property type="protein sequence ID" value="MCO6409688.1"/>
    <property type="molecule type" value="Genomic_DNA"/>
</dbReference>
<accession>A0ABT1CUT0</accession>
<gene>
    <name evidence="1" type="ORF">GTW23_16015</name>
</gene>
<comment type="caution">
    <text evidence="1">The sequence shown here is derived from an EMBL/GenBank/DDBJ whole genome shotgun (WGS) entry which is preliminary data.</text>
</comment>